<proteinExistence type="predicted"/>
<organism evidence="2">
    <name type="scientific">Anopheles braziliensis</name>
    <dbReference type="NCBI Taxonomy" id="58242"/>
    <lineage>
        <taxon>Eukaryota</taxon>
        <taxon>Metazoa</taxon>
        <taxon>Ecdysozoa</taxon>
        <taxon>Arthropoda</taxon>
        <taxon>Hexapoda</taxon>
        <taxon>Insecta</taxon>
        <taxon>Pterygota</taxon>
        <taxon>Neoptera</taxon>
        <taxon>Endopterygota</taxon>
        <taxon>Diptera</taxon>
        <taxon>Nematocera</taxon>
        <taxon>Culicoidea</taxon>
        <taxon>Culicidae</taxon>
        <taxon>Anophelinae</taxon>
        <taxon>Anopheles</taxon>
    </lineage>
</organism>
<dbReference type="AlphaFoldDB" id="A0A2M3ZPM7"/>
<sequence>MFPGFLCCFCLLDAFSRAASIALPRLLLNRGARAASMSSLSSSSSSDTGRWCQPVRVLTLVTAIRLPVTCVTFCIGTGTLAVLPPSAGQRCCCC</sequence>
<reference evidence="2" key="1">
    <citation type="submission" date="2018-01" db="EMBL/GenBank/DDBJ databases">
        <title>An insight into the sialome of Amazonian anophelines.</title>
        <authorList>
            <person name="Ribeiro J.M."/>
            <person name="Scarpassa V."/>
            <person name="Calvo E."/>
        </authorList>
    </citation>
    <scope>NUCLEOTIDE SEQUENCE</scope>
    <source>
        <tissue evidence="2">Salivary glands</tissue>
    </source>
</reference>
<protein>
    <submittedName>
        <fullName evidence="2">Putative secreted peptide</fullName>
    </submittedName>
</protein>
<keyword evidence="1" id="KW-0732">Signal</keyword>
<accession>A0A2M3ZPM7</accession>
<evidence type="ECO:0000256" key="1">
    <source>
        <dbReference type="SAM" id="SignalP"/>
    </source>
</evidence>
<evidence type="ECO:0000313" key="2">
    <source>
        <dbReference type="EMBL" id="MBW30479.1"/>
    </source>
</evidence>
<feature type="chain" id="PRO_5014954085" evidence="1">
    <location>
        <begin position="19"/>
        <end position="94"/>
    </location>
</feature>
<dbReference type="EMBL" id="GGFM01009728">
    <property type="protein sequence ID" value="MBW30479.1"/>
    <property type="molecule type" value="Transcribed_RNA"/>
</dbReference>
<name>A0A2M3ZPM7_9DIPT</name>
<feature type="signal peptide" evidence="1">
    <location>
        <begin position="1"/>
        <end position="18"/>
    </location>
</feature>